<feature type="region of interest" description="Disordered" evidence="12">
    <location>
        <begin position="773"/>
        <end position="828"/>
    </location>
</feature>
<evidence type="ECO:0000256" key="2">
    <source>
        <dbReference type="ARBA" id="ARBA00022741"/>
    </source>
</evidence>
<name>A0AAD7UAJ1_9STRA</name>
<sequence length="828" mass="93025">MMSSYASGLLLSAIPRRVAWRRSVTMCRHRRTLTAAAAGWEDDSDEARERALAAAVGGATGRRRRKSLPLKIRRLVAYRQKYACASCGVLLPPNHQVDHVVPAALNGSDALPNLQALCLECHKQKTREQRHEILRTTQEPRRRDDKARVVAVEKEVAVELNEAQRKAVELPGPIRVVAGPGTGKTRVLTSRIEELLRRGERSILALTFTNKAANEMRERLARVENSESVSVGTFHRVCLSILRHAPEERAPGFACYDQTAMIKLTRYCIESLLGLDAKEWVPSRVQALISEARNARERLDGTLGRIMEAYEEELKRRNVVDFDDMLLLGLKSLERTRRRRWRHVLVDEFQDSNSLQYEFLKLLSDTPFAVGDSDQAIYGWRGADYDNLRKFDADFPGRALVTLDQNYRSSQQILDAAASLIAAAGQPRDDIKLQANIPPGPIPTLVRLRDQDAEARFVADLASRLDEETASIAVVYRTNAQSRAFETQLLRHGVPYHLASQRAFFERREVRDVLAYLTLVVSDDDDSSLDRVLNVPPRAVGEKSRALLLDAAAKNNGSLAATIRDPPPGLFPRALKGLEDLVGIIDDLRRTLAATETTTKDLSSYLARLLEITRYDEYVQAEVDNGVDRWRNLRELANLAAKYDVSQILEFLDDCALVQDQDALETTEISKTTTKVHLLTIHAAKGLEYDVVFVAGCEDGLLPHFYALEEGDLREERRLLYVAMTRAKRRLYLLCATTRLTWGITRDMKPSTFLGDIPSRQLDLVDLVATTTRENSAKRHKGGKTSSSSSYYASLKPGDSRRRQGRRQGGGKVQRAKPSDLTDDDFDD</sequence>
<evidence type="ECO:0000256" key="10">
    <source>
        <dbReference type="ARBA" id="ARBA00048988"/>
    </source>
</evidence>
<dbReference type="GO" id="GO:0003677">
    <property type="term" value="F:DNA binding"/>
    <property type="evidence" value="ECO:0007669"/>
    <property type="project" value="UniProtKB-KW"/>
</dbReference>
<dbReference type="GO" id="GO:0005524">
    <property type="term" value="F:ATP binding"/>
    <property type="evidence" value="ECO:0007669"/>
    <property type="project" value="UniProtKB-UniRule"/>
</dbReference>
<dbReference type="Gene3D" id="1.10.486.10">
    <property type="entry name" value="PCRA, domain 4"/>
    <property type="match status" value="1"/>
</dbReference>
<dbReference type="InterPro" id="IPR027417">
    <property type="entry name" value="P-loop_NTPase"/>
</dbReference>
<dbReference type="PROSITE" id="PS51217">
    <property type="entry name" value="UVRD_HELICASE_CTER"/>
    <property type="match status" value="1"/>
</dbReference>
<comment type="catalytic activity">
    <reaction evidence="10">
        <text>ATP + H2O = ADP + phosphate + H(+)</text>
        <dbReference type="Rhea" id="RHEA:13065"/>
        <dbReference type="ChEBI" id="CHEBI:15377"/>
        <dbReference type="ChEBI" id="CHEBI:15378"/>
        <dbReference type="ChEBI" id="CHEBI:30616"/>
        <dbReference type="ChEBI" id="CHEBI:43474"/>
        <dbReference type="ChEBI" id="CHEBI:456216"/>
        <dbReference type="EC" id="5.6.2.4"/>
    </reaction>
</comment>
<comment type="similarity">
    <text evidence="1">Belongs to the helicase family. UvrD subfamily.</text>
</comment>
<reference evidence="15" key="1">
    <citation type="submission" date="2023-01" db="EMBL/GenBank/DDBJ databases">
        <title>Metagenome sequencing of chrysophaentin producing Chrysophaeum taylorii.</title>
        <authorList>
            <person name="Davison J."/>
            <person name="Bewley C."/>
        </authorList>
    </citation>
    <scope>NUCLEOTIDE SEQUENCE</scope>
    <source>
        <strain evidence="15">NIES-1699</strain>
    </source>
</reference>
<comment type="catalytic activity">
    <reaction evidence="8">
        <text>Couples ATP hydrolysis with the unwinding of duplex DNA by translocating in the 3'-5' direction.</text>
        <dbReference type="EC" id="5.6.2.4"/>
    </reaction>
</comment>
<feature type="domain" description="UvrD-like helicase ATP-binding" evidence="13">
    <location>
        <begin position="157"/>
        <end position="410"/>
    </location>
</feature>
<dbReference type="AlphaFoldDB" id="A0AAD7UAJ1"/>
<proteinExistence type="inferred from homology"/>
<evidence type="ECO:0000256" key="12">
    <source>
        <dbReference type="SAM" id="MobiDB-lite"/>
    </source>
</evidence>
<gene>
    <name evidence="15" type="ORF">CTAYLR_001935</name>
</gene>
<dbReference type="InterPro" id="IPR003615">
    <property type="entry name" value="HNH_nuc"/>
</dbReference>
<dbReference type="PANTHER" id="PTHR11070">
    <property type="entry name" value="UVRD / RECB / PCRA DNA HELICASE FAMILY MEMBER"/>
    <property type="match status" value="1"/>
</dbReference>
<dbReference type="GO" id="GO:0000725">
    <property type="term" value="P:recombinational repair"/>
    <property type="evidence" value="ECO:0007669"/>
    <property type="project" value="TreeGrafter"/>
</dbReference>
<dbReference type="SMART" id="SM00507">
    <property type="entry name" value="HNHc"/>
    <property type="match status" value="1"/>
</dbReference>
<evidence type="ECO:0000259" key="13">
    <source>
        <dbReference type="PROSITE" id="PS51198"/>
    </source>
</evidence>
<evidence type="ECO:0000256" key="8">
    <source>
        <dbReference type="ARBA" id="ARBA00034617"/>
    </source>
</evidence>
<evidence type="ECO:0000256" key="1">
    <source>
        <dbReference type="ARBA" id="ARBA00009922"/>
    </source>
</evidence>
<keyword evidence="7" id="KW-0413">Isomerase</keyword>
<dbReference type="GO" id="GO:0004519">
    <property type="term" value="F:endonuclease activity"/>
    <property type="evidence" value="ECO:0007669"/>
    <property type="project" value="InterPro"/>
</dbReference>
<dbReference type="InterPro" id="IPR002711">
    <property type="entry name" value="HNH"/>
</dbReference>
<evidence type="ECO:0000256" key="7">
    <source>
        <dbReference type="ARBA" id="ARBA00023235"/>
    </source>
</evidence>
<dbReference type="Proteomes" id="UP001230188">
    <property type="component" value="Unassembled WGS sequence"/>
</dbReference>
<keyword evidence="5 11" id="KW-0067">ATP-binding</keyword>
<evidence type="ECO:0000256" key="6">
    <source>
        <dbReference type="ARBA" id="ARBA00023125"/>
    </source>
</evidence>
<dbReference type="Pfam" id="PF13361">
    <property type="entry name" value="UvrD_C"/>
    <property type="match status" value="1"/>
</dbReference>
<dbReference type="GO" id="GO:0043138">
    <property type="term" value="F:3'-5' DNA helicase activity"/>
    <property type="evidence" value="ECO:0007669"/>
    <property type="project" value="UniProtKB-EC"/>
</dbReference>
<feature type="domain" description="UvrD-like helicase C-terminal" evidence="14">
    <location>
        <begin position="411"/>
        <end position="686"/>
    </location>
</feature>
<dbReference type="Gene3D" id="1.10.10.160">
    <property type="match status" value="1"/>
</dbReference>
<dbReference type="CDD" id="cd18807">
    <property type="entry name" value="SF1_C_UvrD"/>
    <property type="match status" value="1"/>
</dbReference>
<dbReference type="CDD" id="cd00085">
    <property type="entry name" value="HNHc"/>
    <property type="match status" value="1"/>
</dbReference>
<evidence type="ECO:0000313" key="16">
    <source>
        <dbReference type="Proteomes" id="UP001230188"/>
    </source>
</evidence>
<evidence type="ECO:0000313" key="15">
    <source>
        <dbReference type="EMBL" id="KAJ8600169.1"/>
    </source>
</evidence>
<dbReference type="SUPFAM" id="SSF52540">
    <property type="entry name" value="P-loop containing nucleoside triphosphate hydrolases"/>
    <property type="match status" value="1"/>
</dbReference>
<comment type="caution">
    <text evidence="15">The sequence shown here is derived from an EMBL/GenBank/DDBJ whole genome shotgun (WGS) entry which is preliminary data.</text>
</comment>
<dbReference type="PROSITE" id="PS51198">
    <property type="entry name" value="UVRD_HELICASE_ATP_BIND"/>
    <property type="match status" value="1"/>
</dbReference>
<dbReference type="InterPro" id="IPR014017">
    <property type="entry name" value="DNA_helicase_UvrD-like_C"/>
</dbReference>
<keyword evidence="6" id="KW-0238">DNA-binding</keyword>
<dbReference type="EC" id="5.6.2.4" evidence="9"/>
<dbReference type="Pfam" id="PF00580">
    <property type="entry name" value="UvrD-helicase"/>
    <property type="match status" value="1"/>
</dbReference>
<dbReference type="InterPro" id="IPR013986">
    <property type="entry name" value="DExx_box_DNA_helicase_dom_sf"/>
</dbReference>
<dbReference type="Gene3D" id="3.40.50.300">
    <property type="entry name" value="P-loop containing nucleotide triphosphate hydrolases"/>
    <property type="match status" value="2"/>
</dbReference>
<evidence type="ECO:0000256" key="11">
    <source>
        <dbReference type="PROSITE-ProRule" id="PRU00560"/>
    </source>
</evidence>
<dbReference type="PANTHER" id="PTHR11070:SF2">
    <property type="entry name" value="ATP-DEPENDENT DNA HELICASE SRS2"/>
    <property type="match status" value="1"/>
</dbReference>
<evidence type="ECO:0000259" key="14">
    <source>
        <dbReference type="PROSITE" id="PS51217"/>
    </source>
</evidence>
<evidence type="ECO:0000256" key="4">
    <source>
        <dbReference type="ARBA" id="ARBA00022806"/>
    </source>
</evidence>
<feature type="binding site" evidence="11">
    <location>
        <begin position="178"/>
        <end position="185"/>
    </location>
    <ligand>
        <name>ATP</name>
        <dbReference type="ChEBI" id="CHEBI:30616"/>
    </ligand>
</feature>
<evidence type="ECO:0000256" key="3">
    <source>
        <dbReference type="ARBA" id="ARBA00022801"/>
    </source>
</evidence>
<keyword evidence="3 11" id="KW-0378">Hydrolase</keyword>
<organism evidence="15 16">
    <name type="scientific">Chrysophaeum taylorii</name>
    <dbReference type="NCBI Taxonomy" id="2483200"/>
    <lineage>
        <taxon>Eukaryota</taxon>
        <taxon>Sar</taxon>
        <taxon>Stramenopiles</taxon>
        <taxon>Ochrophyta</taxon>
        <taxon>Pelagophyceae</taxon>
        <taxon>Pelagomonadales</taxon>
        <taxon>Pelagomonadaceae</taxon>
        <taxon>Chrysophaeum</taxon>
    </lineage>
</organism>
<keyword evidence="4 11" id="KW-0347">Helicase</keyword>
<dbReference type="EMBL" id="JAQMWT010000526">
    <property type="protein sequence ID" value="KAJ8600169.1"/>
    <property type="molecule type" value="Genomic_DNA"/>
</dbReference>
<keyword evidence="16" id="KW-1185">Reference proteome</keyword>
<evidence type="ECO:0000256" key="9">
    <source>
        <dbReference type="ARBA" id="ARBA00034808"/>
    </source>
</evidence>
<dbReference type="CDD" id="cd17932">
    <property type="entry name" value="DEXQc_UvrD"/>
    <property type="match status" value="1"/>
</dbReference>
<dbReference type="InterPro" id="IPR014016">
    <property type="entry name" value="UvrD-like_ATP-bd"/>
</dbReference>
<dbReference type="Pfam" id="PF01844">
    <property type="entry name" value="HNH"/>
    <property type="match status" value="1"/>
</dbReference>
<protein>
    <recommendedName>
        <fullName evidence="9">DNA 3'-5' helicase</fullName>
        <ecNumber evidence="9">5.6.2.4</ecNumber>
    </recommendedName>
</protein>
<dbReference type="GO" id="GO:0016787">
    <property type="term" value="F:hydrolase activity"/>
    <property type="evidence" value="ECO:0007669"/>
    <property type="project" value="UniProtKB-UniRule"/>
</dbReference>
<accession>A0AAD7UAJ1</accession>
<dbReference type="GO" id="GO:0008270">
    <property type="term" value="F:zinc ion binding"/>
    <property type="evidence" value="ECO:0007669"/>
    <property type="project" value="InterPro"/>
</dbReference>
<evidence type="ECO:0000256" key="5">
    <source>
        <dbReference type="ARBA" id="ARBA00022840"/>
    </source>
</evidence>
<keyword evidence="2 11" id="KW-0547">Nucleotide-binding</keyword>
<dbReference type="InterPro" id="IPR000212">
    <property type="entry name" value="DNA_helicase_UvrD/REP"/>
</dbReference>
<dbReference type="Gene3D" id="1.10.30.50">
    <property type="match status" value="1"/>
</dbReference>